<dbReference type="SUPFAM" id="SSF51230">
    <property type="entry name" value="Single hybrid motif"/>
    <property type="match status" value="1"/>
</dbReference>
<dbReference type="AlphaFoldDB" id="A0A7C4QSX8"/>
<feature type="domain" description="Lipoyl-binding" evidence="5">
    <location>
        <begin position="22"/>
        <end position="104"/>
    </location>
</feature>
<protein>
    <recommendedName>
        <fullName evidence="3">Glycine cleavage system H protein</fullName>
    </recommendedName>
</protein>
<evidence type="ECO:0000256" key="3">
    <source>
        <dbReference type="HAMAP-Rule" id="MF_00272"/>
    </source>
</evidence>
<dbReference type="PROSITE" id="PS50968">
    <property type="entry name" value="BIOTINYL_LIPOYL"/>
    <property type="match status" value="1"/>
</dbReference>
<evidence type="ECO:0000259" key="5">
    <source>
        <dbReference type="PROSITE" id="PS50968"/>
    </source>
</evidence>
<dbReference type="InterPro" id="IPR002930">
    <property type="entry name" value="GCV_H"/>
</dbReference>
<evidence type="ECO:0000256" key="4">
    <source>
        <dbReference type="PIRSR" id="PIRSR617453-50"/>
    </source>
</evidence>
<dbReference type="GO" id="GO:0009249">
    <property type="term" value="P:protein lipoylation"/>
    <property type="evidence" value="ECO:0007669"/>
    <property type="project" value="TreeGrafter"/>
</dbReference>
<gene>
    <name evidence="3 6" type="primary">gcvH</name>
    <name evidence="6" type="ORF">ENS64_15400</name>
</gene>
<evidence type="ECO:0000313" key="6">
    <source>
        <dbReference type="EMBL" id="HGT40628.1"/>
    </source>
</evidence>
<comment type="cofactor">
    <cofactor evidence="3">
        <name>(R)-lipoate</name>
        <dbReference type="ChEBI" id="CHEBI:83088"/>
    </cofactor>
    <text evidence="3">Binds 1 lipoyl cofactor covalently.</text>
</comment>
<dbReference type="EMBL" id="DSVQ01000018">
    <property type="protein sequence ID" value="HGT40628.1"/>
    <property type="molecule type" value="Genomic_DNA"/>
</dbReference>
<comment type="function">
    <text evidence="3">The glycine cleavage system catalyzes the degradation of glycine. The H protein shuttles the methylamine group of glycine from the P protein to the T protein.</text>
</comment>
<dbReference type="InterPro" id="IPR000089">
    <property type="entry name" value="Biotin_lipoyl"/>
</dbReference>
<dbReference type="NCBIfam" id="NF002270">
    <property type="entry name" value="PRK01202.1"/>
    <property type="match status" value="1"/>
</dbReference>
<dbReference type="PANTHER" id="PTHR11715:SF3">
    <property type="entry name" value="GLYCINE CLEAVAGE SYSTEM H PROTEIN-RELATED"/>
    <property type="match status" value="1"/>
</dbReference>
<comment type="caution">
    <text evidence="6">The sequence shown here is derived from an EMBL/GenBank/DDBJ whole genome shotgun (WGS) entry which is preliminary data.</text>
</comment>
<name>A0A7C4QSX8_9PLAN</name>
<sequence>MNAPPGLKYSKTHEWVAVDGDIATVGITAFAVELLSDVVNIELPAVGRSLQQGEPFGEIESVKHVSDLYAPVSGTVVAVNTELADRLESLGRDPYHNGWMIKLRMERPADVDRLLDAAAYEAHCAAESH</sequence>
<feature type="modified residue" description="N6-lipoyllysine" evidence="3 4">
    <location>
        <position position="63"/>
    </location>
</feature>
<dbReference type="GO" id="GO:0019464">
    <property type="term" value="P:glycine decarboxylation via glycine cleavage system"/>
    <property type="evidence" value="ECO:0007669"/>
    <property type="project" value="UniProtKB-UniRule"/>
</dbReference>
<dbReference type="Pfam" id="PF01597">
    <property type="entry name" value="GCV_H"/>
    <property type="match status" value="1"/>
</dbReference>
<evidence type="ECO:0000256" key="1">
    <source>
        <dbReference type="ARBA" id="ARBA00009249"/>
    </source>
</evidence>
<dbReference type="NCBIfam" id="TIGR00527">
    <property type="entry name" value="gcvH"/>
    <property type="match status" value="1"/>
</dbReference>
<evidence type="ECO:0000256" key="2">
    <source>
        <dbReference type="ARBA" id="ARBA00022823"/>
    </source>
</evidence>
<dbReference type="CDD" id="cd06848">
    <property type="entry name" value="GCS_H"/>
    <property type="match status" value="1"/>
</dbReference>
<proteinExistence type="inferred from homology"/>
<dbReference type="HAMAP" id="MF_00272">
    <property type="entry name" value="GcvH"/>
    <property type="match status" value="1"/>
</dbReference>
<organism evidence="6">
    <name type="scientific">Schlesneria paludicola</name>
    <dbReference type="NCBI Taxonomy" id="360056"/>
    <lineage>
        <taxon>Bacteria</taxon>
        <taxon>Pseudomonadati</taxon>
        <taxon>Planctomycetota</taxon>
        <taxon>Planctomycetia</taxon>
        <taxon>Planctomycetales</taxon>
        <taxon>Planctomycetaceae</taxon>
        <taxon>Schlesneria</taxon>
    </lineage>
</organism>
<comment type="similarity">
    <text evidence="1 3">Belongs to the GcvH family.</text>
</comment>
<dbReference type="PANTHER" id="PTHR11715">
    <property type="entry name" value="GLYCINE CLEAVAGE SYSTEM H PROTEIN"/>
    <property type="match status" value="1"/>
</dbReference>
<accession>A0A7C4QSX8</accession>
<dbReference type="GO" id="GO:0005829">
    <property type="term" value="C:cytosol"/>
    <property type="evidence" value="ECO:0007669"/>
    <property type="project" value="TreeGrafter"/>
</dbReference>
<dbReference type="InterPro" id="IPR033753">
    <property type="entry name" value="GCV_H/Fam206"/>
</dbReference>
<keyword evidence="2 3" id="KW-0450">Lipoyl</keyword>
<dbReference type="Gene3D" id="2.40.50.100">
    <property type="match status" value="1"/>
</dbReference>
<reference evidence="6" key="1">
    <citation type="journal article" date="2020" name="mSystems">
        <title>Genome- and Community-Level Interaction Insights into Carbon Utilization and Element Cycling Functions of Hydrothermarchaeota in Hydrothermal Sediment.</title>
        <authorList>
            <person name="Zhou Z."/>
            <person name="Liu Y."/>
            <person name="Xu W."/>
            <person name="Pan J."/>
            <person name="Luo Z.H."/>
            <person name="Li M."/>
        </authorList>
    </citation>
    <scope>NUCLEOTIDE SEQUENCE [LARGE SCALE GENOMIC DNA]</scope>
    <source>
        <strain evidence="6">SpSt-508</strain>
    </source>
</reference>
<comment type="subunit">
    <text evidence="3">The glycine cleavage system is composed of four proteins: P, T, L and H.</text>
</comment>
<dbReference type="InterPro" id="IPR017453">
    <property type="entry name" value="GCV_H_sub"/>
</dbReference>
<dbReference type="InterPro" id="IPR011053">
    <property type="entry name" value="Single_hybrid_motif"/>
</dbReference>
<dbReference type="GO" id="GO:0005960">
    <property type="term" value="C:glycine cleavage complex"/>
    <property type="evidence" value="ECO:0007669"/>
    <property type="project" value="InterPro"/>
</dbReference>